<accession>A0A8H4AVV2</accession>
<reference evidence="3 4" key="1">
    <citation type="journal article" date="2019" name="Environ. Microbiol.">
        <title>At the nexus of three kingdoms: the genome of the mycorrhizal fungus Gigaspora margarita provides insights into plant, endobacterial and fungal interactions.</title>
        <authorList>
            <person name="Venice F."/>
            <person name="Ghignone S."/>
            <person name="Salvioli di Fossalunga A."/>
            <person name="Amselem J."/>
            <person name="Novero M."/>
            <person name="Xianan X."/>
            <person name="Sedzielewska Toro K."/>
            <person name="Morin E."/>
            <person name="Lipzen A."/>
            <person name="Grigoriev I.V."/>
            <person name="Henrissat B."/>
            <person name="Martin F.M."/>
            <person name="Bonfante P."/>
        </authorList>
    </citation>
    <scope>NUCLEOTIDE SEQUENCE [LARGE SCALE GENOMIC DNA]</scope>
    <source>
        <strain evidence="3 4">BEG34</strain>
    </source>
</reference>
<dbReference type="AlphaFoldDB" id="A0A8H4AVV2"/>
<feature type="chain" id="PRO_5034741901" evidence="2">
    <location>
        <begin position="32"/>
        <end position="82"/>
    </location>
</feature>
<sequence length="82" mass="9412">MVLTYIQWFYNICLFFLKTILLISFTNNAQSAVNNVTTTTNMSLDVRLYNELVEGRILPSEEEGIDNPPPQDESMELGYSFP</sequence>
<feature type="region of interest" description="Disordered" evidence="1">
    <location>
        <begin position="59"/>
        <end position="82"/>
    </location>
</feature>
<name>A0A8H4AVV2_GIGMA</name>
<evidence type="ECO:0000256" key="2">
    <source>
        <dbReference type="SAM" id="SignalP"/>
    </source>
</evidence>
<gene>
    <name evidence="3" type="ORF">F8M41_008121</name>
</gene>
<evidence type="ECO:0000313" key="3">
    <source>
        <dbReference type="EMBL" id="KAF0538169.1"/>
    </source>
</evidence>
<dbReference type="Proteomes" id="UP000439903">
    <property type="component" value="Unassembled WGS sequence"/>
</dbReference>
<keyword evidence="4" id="KW-1185">Reference proteome</keyword>
<dbReference type="EMBL" id="WTPW01000185">
    <property type="protein sequence ID" value="KAF0538169.1"/>
    <property type="molecule type" value="Genomic_DNA"/>
</dbReference>
<keyword evidence="2" id="KW-0732">Signal</keyword>
<evidence type="ECO:0000256" key="1">
    <source>
        <dbReference type="SAM" id="MobiDB-lite"/>
    </source>
</evidence>
<feature type="signal peptide" evidence="2">
    <location>
        <begin position="1"/>
        <end position="31"/>
    </location>
</feature>
<protein>
    <submittedName>
        <fullName evidence="3">Uncharacterized protein</fullName>
    </submittedName>
</protein>
<organism evidence="3 4">
    <name type="scientific">Gigaspora margarita</name>
    <dbReference type="NCBI Taxonomy" id="4874"/>
    <lineage>
        <taxon>Eukaryota</taxon>
        <taxon>Fungi</taxon>
        <taxon>Fungi incertae sedis</taxon>
        <taxon>Mucoromycota</taxon>
        <taxon>Glomeromycotina</taxon>
        <taxon>Glomeromycetes</taxon>
        <taxon>Diversisporales</taxon>
        <taxon>Gigasporaceae</taxon>
        <taxon>Gigaspora</taxon>
    </lineage>
</organism>
<evidence type="ECO:0000313" key="4">
    <source>
        <dbReference type="Proteomes" id="UP000439903"/>
    </source>
</evidence>
<comment type="caution">
    <text evidence="3">The sequence shown here is derived from an EMBL/GenBank/DDBJ whole genome shotgun (WGS) entry which is preliminary data.</text>
</comment>
<proteinExistence type="predicted"/>